<reference evidence="6 7" key="1">
    <citation type="submission" date="2018-03" db="EMBL/GenBank/DDBJ databases">
        <title>Cereibacter changlensis.</title>
        <authorList>
            <person name="Meyer T.E."/>
            <person name="Miller S."/>
            <person name="Lodha T."/>
            <person name="Gandham S."/>
            <person name="Chintalapati S."/>
            <person name="Chintalapati V.R."/>
        </authorList>
    </citation>
    <scope>NUCLEOTIDE SEQUENCE [LARGE SCALE GENOMIC DNA]</scope>
    <source>
        <strain evidence="6 7">JA139</strain>
    </source>
</reference>
<proteinExistence type="predicted"/>
<keyword evidence="7" id="KW-1185">Reference proteome</keyword>
<dbReference type="EMBL" id="PZKG01000023">
    <property type="protein sequence ID" value="PTE22414.1"/>
    <property type="molecule type" value="Genomic_DNA"/>
</dbReference>
<dbReference type="Gene3D" id="1.10.357.10">
    <property type="entry name" value="Tetracycline Repressor, domain 2"/>
    <property type="match status" value="1"/>
</dbReference>
<dbReference type="Pfam" id="PF00440">
    <property type="entry name" value="TetR_N"/>
    <property type="match status" value="1"/>
</dbReference>
<dbReference type="AlphaFoldDB" id="A0A2T4JWX2"/>
<dbReference type="InterPro" id="IPR001647">
    <property type="entry name" value="HTH_TetR"/>
</dbReference>
<feature type="domain" description="HTH tetR-type" evidence="5">
    <location>
        <begin position="9"/>
        <end position="69"/>
    </location>
</feature>
<comment type="caution">
    <text evidence="6">The sequence shown here is derived from an EMBL/GenBank/DDBJ whole genome shotgun (WGS) entry which is preliminary data.</text>
</comment>
<dbReference type="SUPFAM" id="SSF46689">
    <property type="entry name" value="Homeodomain-like"/>
    <property type="match status" value="1"/>
</dbReference>
<evidence type="ECO:0000256" key="3">
    <source>
        <dbReference type="ARBA" id="ARBA00023163"/>
    </source>
</evidence>
<dbReference type="GO" id="GO:0000976">
    <property type="term" value="F:transcription cis-regulatory region binding"/>
    <property type="evidence" value="ECO:0007669"/>
    <property type="project" value="TreeGrafter"/>
</dbReference>
<dbReference type="PANTHER" id="PTHR30055">
    <property type="entry name" value="HTH-TYPE TRANSCRIPTIONAL REGULATOR RUTR"/>
    <property type="match status" value="1"/>
</dbReference>
<keyword evidence="1" id="KW-0805">Transcription regulation</keyword>
<evidence type="ECO:0000256" key="2">
    <source>
        <dbReference type="ARBA" id="ARBA00023125"/>
    </source>
</evidence>
<accession>A0A2T4JWX2</accession>
<dbReference type="OrthoDB" id="9808189at2"/>
<organism evidence="6 7">
    <name type="scientific">Cereibacter changlensis JA139</name>
    <dbReference type="NCBI Taxonomy" id="1188249"/>
    <lineage>
        <taxon>Bacteria</taxon>
        <taxon>Pseudomonadati</taxon>
        <taxon>Pseudomonadota</taxon>
        <taxon>Alphaproteobacteria</taxon>
        <taxon>Rhodobacterales</taxon>
        <taxon>Paracoccaceae</taxon>
        <taxon>Cereibacter</taxon>
    </lineage>
</organism>
<dbReference type="Proteomes" id="UP000241010">
    <property type="component" value="Unassembled WGS sequence"/>
</dbReference>
<dbReference type="PRINTS" id="PR00455">
    <property type="entry name" value="HTHTETR"/>
</dbReference>
<dbReference type="InterPro" id="IPR009057">
    <property type="entry name" value="Homeodomain-like_sf"/>
</dbReference>
<keyword evidence="2 4" id="KW-0238">DNA-binding</keyword>
<sequence>MPDTLTAAQPRSAEILNAVRSSFAEKGFDGASMQDLAKAAGMSVGNFYRYFPSKAAIIEALIARDLEAVGEDFARVITSADPMQMLRDVLREHVEVKHCNEDFPLWAEITAIAQRRPEIGAACGRMESEVRRYLLTIFSHATGLPLAETERRFVTHADFVVMLVSASAVQPPDRRTGADELTAMVLRTINATLDEVARSDVKG</sequence>
<keyword evidence="3" id="KW-0804">Transcription</keyword>
<dbReference type="PROSITE" id="PS50977">
    <property type="entry name" value="HTH_TETR_2"/>
    <property type="match status" value="1"/>
</dbReference>
<protein>
    <submittedName>
        <fullName evidence="6">TetR/AcrR family transcriptional regulator</fullName>
    </submittedName>
</protein>
<dbReference type="RefSeq" id="WP_107663284.1">
    <property type="nucleotide sequence ID" value="NZ_PZKG01000023.1"/>
</dbReference>
<evidence type="ECO:0000259" key="5">
    <source>
        <dbReference type="PROSITE" id="PS50977"/>
    </source>
</evidence>
<feature type="DNA-binding region" description="H-T-H motif" evidence="4">
    <location>
        <begin position="32"/>
        <end position="51"/>
    </location>
</feature>
<evidence type="ECO:0000313" key="6">
    <source>
        <dbReference type="EMBL" id="PTE22414.1"/>
    </source>
</evidence>
<name>A0A2T4JWX2_9RHOB</name>
<dbReference type="PANTHER" id="PTHR30055:SF234">
    <property type="entry name" value="HTH-TYPE TRANSCRIPTIONAL REGULATOR BETI"/>
    <property type="match status" value="1"/>
</dbReference>
<dbReference type="GO" id="GO:0003700">
    <property type="term" value="F:DNA-binding transcription factor activity"/>
    <property type="evidence" value="ECO:0007669"/>
    <property type="project" value="TreeGrafter"/>
</dbReference>
<gene>
    <name evidence="6" type="ORF">C5F48_07505</name>
</gene>
<evidence type="ECO:0000256" key="1">
    <source>
        <dbReference type="ARBA" id="ARBA00023015"/>
    </source>
</evidence>
<dbReference type="InterPro" id="IPR050109">
    <property type="entry name" value="HTH-type_TetR-like_transc_reg"/>
</dbReference>
<evidence type="ECO:0000313" key="7">
    <source>
        <dbReference type="Proteomes" id="UP000241010"/>
    </source>
</evidence>
<evidence type="ECO:0000256" key="4">
    <source>
        <dbReference type="PROSITE-ProRule" id="PRU00335"/>
    </source>
</evidence>